<dbReference type="Proteomes" id="UP001155380">
    <property type="component" value="Unassembled WGS sequence"/>
</dbReference>
<gene>
    <name evidence="3" type="ORF">NBH21_08545</name>
</gene>
<dbReference type="Pfam" id="PF05899">
    <property type="entry name" value="Cupin_3"/>
    <property type="match status" value="1"/>
</dbReference>
<evidence type="ECO:0000313" key="3">
    <source>
        <dbReference type="EMBL" id="MCO5956814.1"/>
    </source>
</evidence>
<dbReference type="Gene3D" id="2.60.120.10">
    <property type="entry name" value="Jelly Rolls"/>
    <property type="match status" value="1"/>
</dbReference>
<reference evidence="3" key="1">
    <citation type="submission" date="2022-06" db="EMBL/GenBank/DDBJ databases">
        <authorList>
            <person name="Sun Q."/>
        </authorList>
    </citation>
    <scope>NUCLEOTIDE SEQUENCE</scope>
    <source>
        <strain evidence="3">S101</strain>
    </source>
</reference>
<evidence type="ECO:0000313" key="4">
    <source>
        <dbReference type="Proteomes" id="UP001155380"/>
    </source>
</evidence>
<dbReference type="PANTHER" id="PTHR40943:SF1">
    <property type="entry name" value="CYTOPLASMIC PROTEIN"/>
    <property type="match status" value="1"/>
</dbReference>
<dbReference type="RefSeq" id="WP_250915901.1">
    <property type="nucleotide sequence ID" value="NZ_JAMXLX010000002.1"/>
</dbReference>
<organism evidence="3 4">
    <name type="scientific">Ciceribacter sichuanensis</name>
    <dbReference type="NCBI Taxonomy" id="2949647"/>
    <lineage>
        <taxon>Bacteria</taxon>
        <taxon>Pseudomonadati</taxon>
        <taxon>Pseudomonadota</taxon>
        <taxon>Alphaproteobacteria</taxon>
        <taxon>Hyphomicrobiales</taxon>
        <taxon>Rhizobiaceae</taxon>
        <taxon>Ciceribacter</taxon>
    </lineage>
</organism>
<evidence type="ECO:0000259" key="2">
    <source>
        <dbReference type="Pfam" id="PF05899"/>
    </source>
</evidence>
<feature type="compositionally biased region" description="Basic and acidic residues" evidence="1">
    <location>
        <begin position="21"/>
        <end position="31"/>
    </location>
</feature>
<dbReference type="InterPro" id="IPR011051">
    <property type="entry name" value="RmlC_Cupin_sf"/>
</dbReference>
<sequence>MTNLLAIDANPSMEPELGSPRPERVIEGDPKNKSWDIEATADNKVTSGVWEVEPGAWNVVKDSWEFMTIISGHSELIEDGGETIVLKPGISCVMRPGFRGVWRVHETTRKFWVIYDADALPANAAS</sequence>
<dbReference type="PANTHER" id="PTHR40943">
    <property type="entry name" value="CYTOPLASMIC PROTEIN-RELATED"/>
    <property type="match status" value="1"/>
</dbReference>
<name>A0AAJ1BUY8_9HYPH</name>
<evidence type="ECO:0000256" key="1">
    <source>
        <dbReference type="SAM" id="MobiDB-lite"/>
    </source>
</evidence>
<proteinExistence type="predicted"/>
<feature type="domain" description="(S)-ureidoglycine aminohydrolase cupin" evidence="2">
    <location>
        <begin position="41"/>
        <end position="111"/>
    </location>
</feature>
<dbReference type="EMBL" id="JAMXLX010000002">
    <property type="protein sequence ID" value="MCO5956814.1"/>
    <property type="molecule type" value="Genomic_DNA"/>
</dbReference>
<dbReference type="SUPFAM" id="SSF51182">
    <property type="entry name" value="RmlC-like cupins"/>
    <property type="match status" value="1"/>
</dbReference>
<accession>A0AAJ1BUY8</accession>
<protein>
    <submittedName>
        <fullName evidence="3">Cupin domain-containing protein</fullName>
    </submittedName>
</protein>
<comment type="caution">
    <text evidence="3">The sequence shown here is derived from an EMBL/GenBank/DDBJ whole genome shotgun (WGS) entry which is preliminary data.</text>
</comment>
<dbReference type="AlphaFoldDB" id="A0AAJ1BUY8"/>
<feature type="region of interest" description="Disordered" evidence="1">
    <location>
        <begin position="1"/>
        <end position="31"/>
    </location>
</feature>
<dbReference type="InterPro" id="IPR008579">
    <property type="entry name" value="UGlyAH_Cupin_dom"/>
</dbReference>
<dbReference type="InterPro" id="IPR014710">
    <property type="entry name" value="RmlC-like_jellyroll"/>
</dbReference>